<dbReference type="SUPFAM" id="SSF52540">
    <property type="entry name" value="P-loop containing nucleoside triphosphate hydrolases"/>
    <property type="match status" value="2"/>
</dbReference>
<name>A0A2Y9BN77_9FIRM</name>
<evidence type="ECO:0000256" key="1">
    <source>
        <dbReference type="ARBA" id="ARBA00022741"/>
    </source>
</evidence>
<dbReference type="Proteomes" id="UP000245845">
    <property type="component" value="Unassembled WGS sequence"/>
</dbReference>
<dbReference type="InterPro" id="IPR050107">
    <property type="entry name" value="ABC_carbohydrate_import_ATPase"/>
</dbReference>
<dbReference type="InterPro" id="IPR003439">
    <property type="entry name" value="ABC_transporter-like_ATP-bd"/>
</dbReference>
<dbReference type="GO" id="GO:0016887">
    <property type="term" value="F:ATP hydrolysis activity"/>
    <property type="evidence" value="ECO:0007669"/>
    <property type="project" value="InterPro"/>
</dbReference>
<keyword evidence="1" id="KW-0547">Nucleotide-binding</keyword>
<dbReference type="InterPro" id="IPR017871">
    <property type="entry name" value="ABC_transporter-like_CS"/>
</dbReference>
<evidence type="ECO:0000313" key="5">
    <source>
        <dbReference type="Proteomes" id="UP000245845"/>
    </source>
</evidence>
<feature type="domain" description="ABC transporter" evidence="3">
    <location>
        <begin position="4"/>
        <end position="241"/>
    </location>
</feature>
<dbReference type="InterPro" id="IPR027417">
    <property type="entry name" value="P-loop_NTPase"/>
</dbReference>
<dbReference type="CDD" id="cd03215">
    <property type="entry name" value="ABC_Carb_Monos_II"/>
    <property type="match status" value="1"/>
</dbReference>
<feature type="domain" description="ABC transporter" evidence="3">
    <location>
        <begin position="260"/>
        <end position="504"/>
    </location>
</feature>
<keyword evidence="4" id="KW-0813">Transport</keyword>
<evidence type="ECO:0000313" key="4">
    <source>
        <dbReference type="EMBL" id="PWJ23860.1"/>
    </source>
</evidence>
<comment type="caution">
    <text evidence="4">The sequence shown here is derived from an EMBL/GenBank/DDBJ whole genome shotgun (WGS) entry which is preliminary data.</text>
</comment>
<gene>
    <name evidence="4" type="ORF">A8806_112106</name>
</gene>
<dbReference type="InterPro" id="IPR003593">
    <property type="entry name" value="AAA+_ATPase"/>
</dbReference>
<evidence type="ECO:0000259" key="3">
    <source>
        <dbReference type="PROSITE" id="PS50893"/>
    </source>
</evidence>
<dbReference type="EMBL" id="QGDL01000012">
    <property type="protein sequence ID" value="PWJ23860.1"/>
    <property type="molecule type" value="Genomic_DNA"/>
</dbReference>
<evidence type="ECO:0000256" key="2">
    <source>
        <dbReference type="ARBA" id="ARBA00022840"/>
    </source>
</evidence>
<dbReference type="OrthoDB" id="9771863at2"/>
<dbReference type="AlphaFoldDB" id="A0A2Y9BN77"/>
<keyword evidence="2 4" id="KW-0067">ATP-binding</keyword>
<dbReference type="PANTHER" id="PTHR43790">
    <property type="entry name" value="CARBOHYDRATE TRANSPORT ATP-BINDING PROTEIN MG119-RELATED"/>
    <property type="match status" value="1"/>
</dbReference>
<keyword evidence="4" id="KW-0762">Sugar transport</keyword>
<keyword evidence="5" id="KW-1185">Reference proteome</keyword>
<protein>
    <submittedName>
        <fullName evidence="4">Simple sugar transport system ATP-binding protein</fullName>
    </submittedName>
</protein>
<dbReference type="CDD" id="cd03216">
    <property type="entry name" value="ABC_Carb_Monos_I"/>
    <property type="match status" value="1"/>
</dbReference>
<dbReference type="Gene3D" id="3.40.50.300">
    <property type="entry name" value="P-loop containing nucleotide triphosphate hydrolases"/>
    <property type="match status" value="2"/>
</dbReference>
<dbReference type="GO" id="GO:0005524">
    <property type="term" value="F:ATP binding"/>
    <property type="evidence" value="ECO:0007669"/>
    <property type="project" value="UniProtKB-KW"/>
</dbReference>
<dbReference type="Pfam" id="PF00005">
    <property type="entry name" value="ABC_tran"/>
    <property type="match status" value="2"/>
</dbReference>
<reference evidence="4 5" key="1">
    <citation type="submission" date="2018-05" db="EMBL/GenBank/DDBJ databases">
        <title>The Hungate 1000. A catalogue of reference genomes from the rumen microbiome.</title>
        <authorList>
            <person name="Kelly W."/>
        </authorList>
    </citation>
    <scope>NUCLEOTIDE SEQUENCE [LARGE SCALE GENOMIC DNA]</scope>
    <source>
        <strain evidence="4 5">NLAE-zl-C242</strain>
    </source>
</reference>
<dbReference type="PROSITE" id="PS50893">
    <property type="entry name" value="ABC_TRANSPORTER_2"/>
    <property type="match status" value="2"/>
</dbReference>
<proteinExistence type="predicted"/>
<sequence>MSMIEVVDLTKKFGDFTANDKISLSVEEQEIKCIVGENGAGKSTLMNMLYGLLQPTSGKILIRGKEVQMNSPIDAIANGIGMVHQHFKLVPSLTVYENILLGVEIKKGKSPFVDSKTEIEKVQKLIDEYHFELNPLDKIEDISVGGRQRVEILKMLYRNVDILILDEPTAVLTPQEVDDLMVSLKNMKKQGKTIIVITHKLREVMELSDSITVIKQGKVIGHVKTKDTNESELAQMMVGRNVVLTVNNERKEPIADEVIYEVKDLSTINDYGKEVVSEISFKVHKGEILGVAGVEGNGQSELVKLMTGLMESTKGTVTFLGKDVTNDWPAQLRKSGVGIIPEDRYAQGLCGDMNISENCIAGYHGSPDVCKRGIFDQKAIRAKRDKYIEEFDIRIGDLNGNVSSLSGGNAQKIIVARELSAGPKLLIACQPTRGVDIGSIEFIHKQILKFRDEGNAVILVSSELSEILSLSDNMIVMYKGKISGRVCQDEVTTASIGLLMAGIQPGEKGAAHE</sequence>
<accession>A0A2Y9BN77</accession>
<dbReference type="RefSeq" id="WP_109732693.1">
    <property type="nucleotide sequence ID" value="NZ_BAAACK010000025.1"/>
</dbReference>
<organism evidence="4 5">
    <name type="scientific">Faecalicatena orotica</name>
    <dbReference type="NCBI Taxonomy" id="1544"/>
    <lineage>
        <taxon>Bacteria</taxon>
        <taxon>Bacillati</taxon>
        <taxon>Bacillota</taxon>
        <taxon>Clostridia</taxon>
        <taxon>Lachnospirales</taxon>
        <taxon>Lachnospiraceae</taxon>
        <taxon>Faecalicatena</taxon>
    </lineage>
</organism>
<dbReference type="PANTHER" id="PTHR43790:SF4">
    <property type="entry name" value="GUANOSINE IMPORT ATP-BINDING PROTEIN NUPO"/>
    <property type="match status" value="1"/>
</dbReference>
<dbReference type="SMART" id="SM00382">
    <property type="entry name" value="AAA"/>
    <property type="match status" value="1"/>
</dbReference>
<dbReference type="PROSITE" id="PS00211">
    <property type="entry name" value="ABC_TRANSPORTER_1"/>
    <property type="match status" value="1"/>
</dbReference>